<evidence type="ECO:0000313" key="2">
    <source>
        <dbReference type="Proteomes" id="UP001337723"/>
    </source>
</evidence>
<dbReference type="AlphaFoldDB" id="A0AA48HB05"/>
<gene>
    <name evidence="1" type="ORF">MACH21_11600</name>
</gene>
<sequence>MTNGDFATGDTTGWTLSDPVGGLLVYDQGLAFNAQNRGVGSSISQTITVEPGLPYVLTYTAWENGSGLGDHLLMAEVLNSTGLHAIVDWRLLGNGQTENVTIPFTPMTPQVVIRFTNAWASATVATDVVIDNIVVRHP</sequence>
<dbReference type="EMBL" id="AP027266">
    <property type="protein sequence ID" value="BDW84983.1"/>
    <property type="molecule type" value="Genomic_DNA"/>
</dbReference>
<accession>A0AA48HB05</accession>
<dbReference type="SUPFAM" id="SSF49785">
    <property type="entry name" value="Galactose-binding domain-like"/>
    <property type="match status" value="1"/>
</dbReference>
<evidence type="ECO:0000313" key="1">
    <source>
        <dbReference type="EMBL" id="BDW84983.1"/>
    </source>
</evidence>
<dbReference type="KEGG" id="rmai:MACH21_11600"/>
<dbReference type="Proteomes" id="UP001337723">
    <property type="component" value="Chromosome"/>
</dbReference>
<dbReference type="Gene3D" id="2.60.120.260">
    <property type="entry name" value="Galactose-binding domain-like"/>
    <property type="match status" value="1"/>
</dbReference>
<organism evidence="1 2">
    <name type="scientific">Roseicyclus marinus</name>
    <dbReference type="NCBI Taxonomy" id="2161673"/>
    <lineage>
        <taxon>Bacteria</taxon>
        <taxon>Pseudomonadati</taxon>
        <taxon>Pseudomonadota</taxon>
        <taxon>Alphaproteobacteria</taxon>
        <taxon>Rhodobacterales</taxon>
        <taxon>Roseobacteraceae</taxon>
        <taxon>Roseicyclus</taxon>
    </lineage>
</organism>
<name>A0AA48HB05_9RHOB</name>
<proteinExistence type="predicted"/>
<keyword evidence="2" id="KW-1185">Reference proteome</keyword>
<reference evidence="1 2" key="1">
    <citation type="submission" date="2023-01" db="EMBL/GenBank/DDBJ databases">
        <title>Complete genome sequence of Roseicyclus marinus strain Dej080120_10.</title>
        <authorList>
            <person name="Ueki S."/>
            <person name="Maruyama F."/>
        </authorList>
    </citation>
    <scope>NUCLEOTIDE SEQUENCE [LARGE SCALE GENOMIC DNA]</scope>
    <source>
        <strain evidence="1 2">Dej080120_10</strain>
    </source>
</reference>
<dbReference type="InterPro" id="IPR008979">
    <property type="entry name" value="Galactose-bd-like_sf"/>
</dbReference>
<protein>
    <submittedName>
        <fullName evidence="1">Uncharacterized protein</fullName>
    </submittedName>
</protein>